<proteinExistence type="predicted"/>
<keyword evidence="5 6" id="KW-0472">Membrane</keyword>
<evidence type="ECO:0000313" key="8">
    <source>
        <dbReference type="Proteomes" id="UP000054166"/>
    </source>
</evidence>
<dbReference type="InterPro" id="IPR005828">
    <property type="entry name" value="MFS_sugar_transport-like"/>
</dbReference>
<dbReference type="Proteomes" id="UP000054166">
    <property type="component" value="Unassembled WGS sequence"/>
</dbReference>
<organism evidence="7 8">
    <name type="scientific">Piloderma croceum (strain F 1598)</name>
    <dbReference type="NCBI Taxonomy" id="765440"/>
    <lineage>
        <taxon>Eukaryota</taxon>
        <taxon>Fungi</taxon>
        <taxon>Dikarya</taxon>
        <taxon>Basidiomycota</taxon>
        <taxon>Agaricomycotina</taxon>
        <taxon>Agaricomycetes</taxon>
        <taxon>Agaricomycetidae</taxon>
        <taxon>Atheliales</taxon>
        <taxon>Atheliaceae</taxon>
        <taxon>Piloderma</taxon>
    </lineage>
</organism>
<dbReference type="PANTHER" id="PTHR48020">
    <property type="entry name" value="PROTON MYO-INOSITOL COTRANSPORTER"/>
    <property type="match status" value="1"/>
</dbReference>
<sequence length="131" mass="14494">MRQLLQGSSCSVNKFSGVNVIAYYSSTIFVQAGFSQVSALLSSLGFSLLNWIFALPAVSTMDTFGQRNLFLFTFPRLAVCFLITGFSWCKTQKGLVAGVSIGIYLFRMFYSPGEEPVPFTYVTLECRTPPP</sequence>
<reference evidence="8" key="2">
    <citation type="submission" date="2015-01" db="EMBL/GenBank/DDBJ databases">
        <title>Evolutionary Origins and Diversification of the Mycorrhizal Mutualists.</title>
        <authorList>
            <consortium name="DOE Joint Genome Institute"/>
            <consortium name="Mycorrhizal Genomics Consortium"/>
            <person name="Kohler A."/>
            <person name="Kuo A."/>
            <person name="Nagy L.G."/>
            <person name="Floudas D."/>
            <person name="Copeland A."/>
            <person name="Barry K.W."/>
            <person name="Cichocki N."/>
            <person name="Veneault-Fourrey C."/>
            <person name="LaButti K."/>
            <person name="Lindquist E.A."/>
            <person name="Lipzen A."/>
            <person name="Lundell T."/>
            <person name="Morin E."/>
            <person name="Murat C."/>
            <person name="Riley R."/>
            <person name="Ohm R."/>
            <person name="Sun H."/>
            <person name="Tunlid A."/>
            <person name="Henrissat B."/>
            <person name="Grigoriev I.V."/>
            <person name="Hibbett D.S."/>
            <person name="Martin F."/>
        </authorList>
    </citation>
    <scope>NUCLEOTIDE SEQUENCE [LARGE SCALE GENOMIC DNA]</scope>
    <source>
        <strain evidence="8">F 1598</strain>
    </source>
</reference>
<dbReference type="Pfam" id="PF00083">
    <property type="entry name" value="Sugar_tr"/>
    <property type="match status" value="1"/>
</dbReference>
<dbReference type="AlphaFoldDB" id="A0A0C3EYZ7"/>
<reference evidence="7 8" key="1">
    <citation type="submission" date="2014-04" db="EMBL/GenBank/DDBJ databases">
        <authorList>
            <consortium name="DOE Joint Genome Institute"/>
            <person name="Kuo A."/>
            <person name="Tarkka M."/>
            <person name="Buscot F."/>
            <person name="Kohler A."/>
            <person name="Nagy L.G."/>
            <person name="Floudas D."/>
            <person name="Copeland A."/>
            <person name="Barry K.W."/>
            <person name="Cichocki N."/>
            <person name="Veneault-Fourrey C."/>
            <person name="LaButti K."/>
            <person name="Lindquist E.A."/>
            <person name="Lipzen A."/>
            <person name="Lundell T."/>
            <person name="Morin E."/>
            <person name="Murat C."/>
            <person name="Sun H."/>
            <person name="Tunlid A."/>
            <person name="Henrissat B."/>
            <person name="Grigoriev I.V."/>
            <person name="Hibbett D.S."/>
            <person name="Martin F."/>
            <person name="Nordberg H.P."/>
            <person name="Cantor M.N."/>
            <person name="Hua S.X."/>
        </authorList>
    </citation>
    <scope>NUCLEOTIDE SEQUENCE [LARGE SCALE GENOMIC DNA]</scope>
    <source>
        <strain evidence="7 8">F 1598</strain>
    </source>
</reference>
<dbReference type="InterPro" id="IPR036259">
    <property type="entry name" value="MFS_trans_sf"/>
</dbReference>
<dbReference type="InParanoid" id="A0A0C3EYZ7"/>
<dbReference type="SUPFAM" id="SSF103473">
    <property type="entry name" value="MFS general substrate transporter"/>
    <property type="match status" value="1"/>
</dbReference>
<name>A0A0C3EYZ7_PILCF</name>
<dbReference type="InterPro" id="IPR050814">
    <property type="entry name" value="Myo-inositol_Transporter"/>
</dbReference>
<dbReference type="GO" id="GO:0022857">
    <property type="term" value="F:transmembrane transporter activity"/>
    <property type="evidence" value="ECO:0007669"/>
    <property type="project" value="InterPro"/>
</dbReference>
<evidence type="ECO:0000256" key="4">
    <source>
        <dbReference type="ARBA" id="ARBA00022989"/>
    </source>
</evidence>
<dbReference type="OrthoDB" id="5290825at2759"/>
<gene>
    <name evidence="7" type="ORF">PILCRDRAFT_803044</name>
</gene>
<feature type="transmembrane region" description="Helical" evidence="6">
    <location>
        <begin position="94"/>
        <end position="110"/>
    </location>
</feature>
<protein>
    <recommendedName>
        <fullName evidence="9">Major facilitator superfamily (MFS) profile domain-containing protein</fullName>
    </recommendedName>
</protein>
<comment type="subcellular location">
    <subcellularLocation>
        <location evidence="1">Membrane</location>
    </subcellularLocation>
</comment>
<dbReference type="GO" id="GO:0016020">
    <property type="term" value="C:membrane"/>
    <property type="evidence" value="ECO:0007669"/>
    <property type="project" value="UniProtKB-SubCell"/>
</dbReference>
<evidence type="ECO:0008006" key="9">
    <source>
        <dbReference type="Google" id="ProtNLM"/>
    </source>
</evidence>
<dbReference type="EMBL" id="KN833091">
    <property type="protein sequence ID" value="KIM73154.1"/>
    <property type="molecule type" value="Genomic_DNA"/>
</dbReference>
<evidence type="ECO:0000256" key="2">
    <source>
        <dbReference type="ARBA" id="ARBA00022448"/>
    </source>
</evidence>
<dbReference type="HOGENOM" id="CLU_1928409_0_0_1"/>
<keyword evidence="3 6" id="KW-0812">Transmembrane</keyword>
<evidence type="ECO:0000256" key="5">
    <source>
        <dbReference type="ARBA" id="ARBA00023136"/>
    </source>
</evidence>
<evidence type="ECO:0000256" key="6">
    <source>
        <dbReference type="SAM" id="Phobius"/>
    </source>
</evidence>
<dbReference type="PANTHER" id="PTHR48020:SF25">
    <property type="entry name" value="SUGAR TRANSPORTER, PUTATIVE (AFU_ORTHOLOGUE AFUA_7G05830)-RELATED"/>
    <property type="match status" value="1"/>
</dbReference>
<dbReference type="Gene3D" id="1.20.1250.20">
    <property type="entry name" value="MFS general substrate transporter like domains"/>
    <property type="match status" value="1"/>
</dbReference>
<accession>A0A0C3EYZ7</accession>
<dbReference type="STRING" id="765440.A0A0C3EYZ7"/>
<feature type="transmembrane region" description="Helical" evidence="6">
    <location>
        <begin position="40"/>
        <end position="57"/>
    </location>
</feature>
<keyword evidence="4 6" id="KW-1133">Transmembrane helix</keyword>
<evidence type="ECO:0000256" key="3">
    <source>
        <dbReference type="ARBA" id="ARBA00022692"/>
    </source>
</evidence>
<evidence type="ECO:0000256" key="1">
    <source>
        <dbReference type="ARBA" id="ARBA00004370"/>
    </source>
</evidence>
<keyword evidence="2" id="KW-0813">Transport</keyword>
<feature type="transmembrane region" description="Helical" evidence="6">
    <location>
        <begin position="69"/>
        <end position="88"/>
    </location>
</feature>
<keyword evidence="8" id="KW-1185">Reference proteome</keyword>
<evidence type="ECO:0000313" key="7">
    <source>
        <dbReference type="EMBL" id="KIM73154.1"/>
    </source>
</evidence>